<organism evidence="1 2">
    <name type="scientific">Brachionus calyciflorus</name>
    <dbReference type="NCBI Taxonomy" id="104777"/>
    <lineage>
        <taxon>Eukaryota</taxon>
        <taxon>Metazoa</taxon>
        <taxon>Spiralia</taxon>
        <taxon>Gnathifera</taxon>
        <taxon>Rotifera</taxon>
        <taxon>Eurotatoria</taxon>
        <taxon>Monogononta</taxon>
        <taxon>Pseudotrocha</taxon>
        <taxon>Ploima</taxon>
        <taxon>Brachionidae</taxon>
        <taxon>Brachionus</taxon>
    </lineage>
</organism>
<dbReference type="AlphaFoldDB" id="A0A814S3X9"/>
<dbReference type="EMBL" id="CAJNOC010010558">
    <property type="protein sequence ID" value="CAF1141057.1"/>
    <property type="molecule type" value="Genomic_DNA"/>
</dbReference>
<protein>
    <submittedName>
        <fullName evidence="1">Uncharacterized protein</fullName>
    </submittedName>
</protein>
<feature type="non-terminal residue" evidence="1">
    <location>
        <position position="1"/>
    </location>
</feature>
<evidence type="ECO:0000313" key="1">
    <source>
        <dbReference type="EMBL" id="CAF1141057.1"/>
    </source>
</evidence>
<proteinExistence type="predicted"/>
<reference evidence="1" key="1">
    <citation type="submission" date="2021-02" db="EMBL/GenBank/DDBJ databases">
        <authorList>
            <person name="Nowell W R."/>
        </authorList>
    </citation>
    <scope>NUCLEOTIDE SEQUENCE</scope>
    <source>
        <strain evidence="1">Ploen Becks lab</strain>
    </source>
</reference>
<keyword evidence="2" id="KW-1185">Reference proteome</keyword>
<evidence type="ECO:0000313" key="2">
    <source>
        <dbReference type="Proteomes" id="UP000663879"/>
    </source>
</evidence>
<dbReference type="Proteomes" id="UP000663879">
    <property type="component" value="Unassembled WGS sequence"/>
</dbReference>
<dbReference type="OrthoDB" id="10196824at2759"/>
<name>A0A814S3X9_9BILA</name>
<gene>
    <name evidence="1" type="ORF">OXX778_LOCUS22898</name>
</gene>
<sequence>PWYDEELVKLKHLKNSTYKRYKRSGLNEDKESFEYYHKLFKNYNDEKLIEYFKDKSMGDFKNAKKFWEFYSSKINIKSDKSANNPISHIKYNGKISEDKSELSNIFNLFFTSISSSSTSKSEECLNFIEQQVSYLNSYNGQDFKFSFTTAKEVDDLLATIQSASAAGVCDIPTKILKLPSLKLKTVIAYIFNYSILTNSIPNDWKTAVVQL</sequence>
<comment type="caution">
    <text evidence="1">The sequence shown here is derived from an EMBL/GenBank/DDBJ whole genome shotgun (WGS) entry which is preliminary data.</text>
</comment>
<accession>A0A814S3X9</accession>